<keyword evidence="2" id="KW-0472">Membrane</keyword>
<feature type="compositionally biased region" description="Basic residues" evidence="1">
    <location>
        <begin position="347"/>
        <end position="358"/>
    </location>
</feature>
<protein>
    <submittedName>
        <fullName evidence="3">KIR protein</fullName>
    </submittedName>
</protein>
<dbReference type="AlphaFoldDB" id="A0A1B1DW20"/>
<feature type="region of interest" description="Disordered" evidence="1">
    <location>
        <begin position="345"/>
        <end position="368"/>
    </location>
</feature>
<dbReference type="Proteomes" id="UP000092716">
    <property type="component" value="Chromosome 6"/>
</dbReference>
<evidence type="ECO:0000313" key="3">
    <source>
        <dbReference type="EMBL" id="ANQ06950.1"/>
    </source>
</evidence>
<dbReference type="InterPro" id="IPR008780">
    <property type="entry name" value="Plasmodium_Vir"/>
</dbReference>
<dbReference type="RefSeq" id="XP_019913645.1">
    <property type="nucleotide sequence ID" value="XM_020058112.1"/>
</dbReference>
<organism evidence="3 4">
    <name type="scientific">Plasmodium coatneyi</name>
    <dbReference type="NCBI Taxonomy" id="208452"/>
    <lineage>
        <taxon>Eukaryota</taxon>
        <taxon>Sar</taxon>
        <taxon>Alveolata</taxon>
        <taxon>Apicomplexa</taxon>
        <taxon>Aconoidasida</taxon>
        <taxon>Haemosporida</taxon>
        <taxon>Plasmodiidae</taxon>
        <taxon>Plasmodium</taxon>
    </lineage>
</organism>
<name>A0A1B1DW20_9APIC</name>
<dbReference type="VEuPathDB" id="PlasmoDB:PCOAH_00013030"/>
<gene>
    <name evidence="3" type="ORF">PCOAH_00013030</name>
</gene>
<keyword evidence="2" id="KW-1133">Transmembrane helix</keyword>
<feature type="transmembrane region" description="Helical" evidence="2">
    <location>
        <begin position="244"/>
        <end position="264"/>
    </location>
</feature>
<dbReference type="EMBL" id="CP016244">
    <property type="protein sequence ID" value="ANQ06950.1"/>
    <property type="molecule type" value="Genomic_DNA"/>
</dbReference>
<dbReference type="Pfam" id="PF05795">
    <property type="entry name" value="Plasmodium_Vir"/>
    <property type="match status" value="1"/>
</dbReference>
<evidence type="ECO:0000256" key="2">
    <source>
        <dbReference type="SAM" id="Phobius"/>
    </source>
</evidence>
<proteinExistence type="predicted"/>
<keyword evidence="4" id="KW-1185">Reference proteome</keyword>
<sequence>MGNEQQEQEQDQIGCRFHLPSEAVYTTFNNTTEECNNNGRSSCESVEKSLEHTCRQSENNPNNAQKILKGGCYAYKKWRDSSSDELRCNFLYYWGGSKLSDAQSSVQNFKHIMEAIYGNLEELGMGRGCRAIFYSGIDRDTFKNMKSVFDYTQDYSTIKKYARGSSTPGSSCAEKYANYLDKVLSAYDYMNLKCRSGNAENSESWCTQFNNMSANHTHEEVLKLKCLLKHTDECPILPGIINNISYGMLTTASILVTFFFYKYISLFPFPRRNSSIARSNKRRRGRGRFVLHKSDTEAENFTNYSTDYSTENSTLESGTADSTLGDSTFDSTAEYSTTVYNLPSRKTNNKQKQQKQQHNRNNIAYRRM</sequence>
<feature type="region of interest" description="Disordered" evidence="1">
    <location>
        <begin position="302"/>
        <end position="326"/>
    </location>
</feature>
<dbReference type="KEGG" id="pcot:PCOAH_00013030"/>
<reference evidence="4" key="1">
    <citation type="submission" date="2016-06" db="EMBL/GenBank/DDBJ databases">
        <title>First high quality genome sequence of Plasmodium coatneyi using continuous long reads from single molecule, real-time sequencing.</title>
        <authorList>
            <person name="Chien J.-T."/>
            <person name="Pakala S.B."/>
            <person name="Geraldo J.A."/>
            <person name="Lapp S.A."/>
            <person name="Barnwell J.W."/>
            <person name="Kissinger J.C."/>
            <person name="Galinski M.R."/>
            <person name="Humphrey J.C."/>
        </authorList>
    </citation>
    <scope>NUCLEOTIDE SEQUENCE [LARGE SCALE GENOMIC DNA]</scope>
    <source>
        <strain evidence="4">Hackeri</strain>
    </source>
</reference>
<accession>A0A1B1DW20</accession>
<evidence type="ECO:0000313" key="4">
    <source>
        <dbReference type="Proteomes" id="UP000092716"/>
    </source>
</evidence>
<keyword evidence="2" id="KW-0812">Transmembrane</keyword>
<dbReference type="GeneID" id="30908029"/>
<evidence type="ECO:0000256" key="1">
    <source>
        <dbReference type="SAM" id="MobiDB-lite"/>
    </source>
</evidence>